<dbReference type="eggNOG" id="KOG0156">
    <property type="taxonomic scope" value="Eukaryota"/>
</dbReference>
<keyword evidence="2 6" id="KW-0479">Metal-binding</keyword>
<evidence type="ECO:0000256" key="5">
    <source>
        <dbReference type="ARBA" id="ARBA00023033"/>
    </source>
</evidence>
<proteinExistence type="inferred from homology"/>
<dbReference type="InterPro" id="IPR002401">
    <property type="entry name" value="Cyt_P450_E_grp-I"/>
</dbReference>
<dbReference type="InterPro" id="IPR050364">
    <property type="entry name" value="Cytochrome_P450_fung"/>
</dbReference>
<comment type="similarity">
    <text evidence="1">Belongs to the cytochrome P450 family.</text>
</comment>
<sequence length="720" mass="83210">MANRILHRRTRYGEVSVKPGHIHAFWLDDETPDYMTVILSATDSGKDYQLDRVFFENWYGYWHDALLYEGGLDLIQTLCTHDAGDHYTPAPKWVPFRRFFGYWGCVIIGRWLGGMLGYKPFFKEYTTDWDYAVEKMNGSFWQRRLADKSYTHRTTWDRQVELSQGPDPRNAEYQDMVTDLAETRDPSSKIETAGLPIPVAGPEGPFWGKVALNDSHLSALRIGKREKNLPPGPPTIPLLGNEHLIPKADGHFIMGKWAKEYGGIFSLKRFMNTTLVINDWKYVKSLLDKKSTLYSYRPKSLVADLITRGDHILMMQYGDTWRTVRKLIHQTFMESNCDKYHYKVQEAEANQMIYDFMVNPADHMSHPKRFSNSITMSLVFGFRTKSVNDDYLRRLYHAMEKWSLVLETGATPPVDSFPLLKLIPERFMGNWRSRAIECGDLMRDLYGEVLEKVRQRRQQGINKGSLMDKVLDQQSKYNFNDHQLAFFGGTLMEGGSDTSSSLVLAIIQAMTQYPEVQKRAQAEIDSVVGFDRSPRWSDFSKLPYINMIIKEAHRWRPVLPLGVVHAVAQDDTVDGMHLPKESTVIINVWALHNDEKRWKSPEDFIPERYETYPELAPFYAASKDFDKRDHLGYGASRRICPGIHLAERNLFIAAAKLLWAFDFAVDPNMKNDASAETGSSQGFMHCVKDYECKITLRDERKRETILRELADAQPIFAQYE</sequence>
<dbReference type="InterPro" id="IPR036396">
    <property type="entry name" value="Cyt_P450_sf"/>
</dbReference>
<evidence type="ECO:0000256" key="3">
    <source>
        <dbReference type="ARBA" id="ARBA00023002"/>
    </source>
</evidence>
<dbReference type="EMBL" id="KB916132">
    <property type="protein sequence ID" value="EOD48892.1"/>
    <property type="molecule type" value="Genomic_DNA"/>
</dbReference>
<dbReference type="InterPro" id="IPR001128">
    <property type="entry name" value="Cyt_P450"/>
</dbReference>
<keyword evidence="3" id="KW-0560">Oxidoreductase</keyword>
<dbReference type="KEGG" id="npa:UCRNP2_4359"/>
<name>R1EMW8_BOTPV</name>
<dbReference type="OMA" id="CKLTMVV"/>
<evidence type="ECO:0000313" key="7">
    <source>
        <dbReference type="EMBL" id="EOD48892.1"/>
    </source>
</evidence>
<dbReference type="Gene3D" id="1.10.630.10">
    <property type="entry name" value="Cytochrome P450"/>
    <property type="match status" value="1"/>
</dbReference>
<dbReference type="OrthoDB" id="1103324at2759"/>
<evidence type="ECO:0000313" key="8">
    <source>
        <dbReference type="Proteomes" id="UP000013521"/>
    </source>
</evidence>
<organism evidence="7 8">
    <name type="scientific">Botryosphaeria parva (strain UCR-NP2)</name>
    <name type="common">Grapevine canker fungus</name>
    <name type="synonym">Neofusicoccum parvum</name>
    <dbReference type="NCBI Taxonomy" id="1287680"/>
    <lineage>
        <taxon>Eukaryota</taxon>
        <taxon>Fungi</taxon>
        <taxon>Dikarya</taxon>
        <taxon>Ascomycota</taxon>
        <taxon>Pezizomycotina</taxon>
        <taxon>Dothideomycetes</taxon>
        <taxon>Dothideomycetes incertae sedis</taxon>
        <taxon>Botryosphaeriales</taxon>
        <taxon>Botryosphaeriaceae</taxon>
        <taxon>Neofusicoccum</taxon>
    </lineage>
</organism>
<keyword evidence="5" id="KW-0503">Monooxygenase</keyword>
<accession>R1EMW8</accession>
<comment type="cofactor">
    <cofactor evidence="6">
        <name>heme</name>
        <dbReference type="ChEBI" id="CHEBI:30413"/>
    </cofactor>
</comment>
<dbReference type="Pfam" id="PF00067">
    <property type="entry name" value="p450"/>
    <property type="match status" value="1"/>
</dbReference>
<gene>
    <name evidence="7" type="ORF">UCRNP2_4359</name>
</gene>
<evidence type="ECO:0000256" key="4">
    <source>
        <dbReference type="ARBA" id="ARBA00023004"/>
    </source>
</evidence>
<feature type="binding site" description="axial binding residue" evidence="6">
    <location>
        <position position="640"/>
    </location>
    <ligand>
        <name>heme</name>
        <dbReference type="ChEBI" id="CHEBI:30413"/>
    </ligand>
    <ligandPart>
        <name>Fe</name>
        <dbReference type="ChEBI" id="CHEBI:18248"/>
    </ligandPart>
</feature>
<dbReference type="PANTHER" id="PTHR46300:SF2">
    <property type="entry name" value="CYTOCHROME P450 MONOOXYGENASE ALNH-RELATED"/>
    <property type="match status" value="1"/>
</dbReference>
<dbReference type="GO" id="GO:0005506">
    <property type="term" value="F:iron ion binding"/>
    <property type="evidence" value="ECO:0007669"/>
    <property type="project" value="InterPro"/>
</dbReference>
<keyword evidence="4 6" id="KW-0408">Iron</keyword>
<dbReference type="HOGENOM" id="CLU_001570_2_1_1"/>
<dbReference type="AlphaFoldDB" id="R1EMW8"/>
<dbReference type="GO" id="GO:0004497">
    <property type="term" value="F:monooxygenase activity"/>
    <property type="evidence" value="ECO:0007669"/>
    <property type="project" value="UniProtKB-KW"/>
</dbReference>
<dbReference type="PRINTS" id="PR00463">
    <property type="entry name" value="EP450I"/>
</dbReference>
<keyword evidence="6" id="KW-0349">Heme</keyword>
<evidence type="ECO:0000256" key="1">
    <source>
        <dbReference type="ARBA" id="ARBA00010617"/>
    </source>
</evidence>
<reference evidence="8" key="1">
    <citation type="journal article" date="2013" name="Genome Announc.">
        <title>Draft genome sequence of Neofusicoccum parvum isolate UCR-NP2, a fungal vascular pathogen associated with grapevine cankers.</title>
        <authorList>
            <person name="Blanco-Ulate B."/>
            <person name="Rolshausen P."/>
            <person name="Cantu D."/>
        </authorList>
    </citation>
    <scope>NUCLEOTIDE SEQUENCE [LARGE SCALE GENOMIC DNA]</scope>
    <source>
        <strain evidence="8">UCR-NP2</strain>
    </source>
</reference>
<dbReference type="SUPFAM" id="SSF48264">
    <property type="entry name" value="Cytochrome P450"/>
    <property type="match status" value="1"/>
</dbReference>
<dbReference type="PANTHER" id="PTHR46300">
    <property type="entry name" value="P450, PUTATIVE (EUROFUNG)-RELATED-RELATED"/>
    <property type="match status" value="1"/>
</dbReference>
<evidence type="ECO:0000256" key="6">
    <source>
        <dbReference type="PIRSR" id="PIRSR602401-1"/>
    </source>
</evidence>
<dbReference type="Proteomes" id="UP000013521">
    <property type="component" value="Unassembled WGS sequence"/>
</dbReference>
<dbReference type="CDD" id="cd11065">
    <property type="entry name" value="CYP64-like"/>
    <property type="match status" value="1"/>
</dbReference>
<protein>
    <submittedName>
        <fullName evidence="7">Putative cytochrome p450 protein</fullName>
    </submittedName>
</protein>
<evidence type="ECO:0000256" key="2">
    <source>
        <dbReference type="ARBA" id="ARBA00022723"/>
    </source>
</evidence>
<dbReference type="GO" id="GO:0020037">
    <property type="term" value="F:heme binding"/>
    <property type="evidence" value="ECO:0007669"/>
    <property type="project" value="InterPro"/>
</dbReference>
<dbReference type="GO" id="GO:0016705">
    <property type="term" value="F:oxidoreductase activity, acting on paired donors, with incorporation or reduction of molecular oxygen"/>
    <property type="evidence" value="ECO:0007669"/>
    <property type="project" value="InterPro"/>
</dbReference>